<dbReference type="Gramene" id="TraesSTA5B03G02997560.1">
    <property type="protein sequence ID" value="TraesSTA5B03G02997560.1"/>
    <property type="gene ID" value="TraesSTA5B03G02997560"/>
</dbReference>
<evidence type="ECO:0000256" key="4">
    <source>
        <dbReference type="ARBA" id="ARBA00023163"/>
    </source>
</evidence>
<name>A0A3B6LXC4_WHEAT</name>
<dbReference type="SUPFAM" id="SSF101936">
    <property type="entry name" value="DNA-binding pseudobarrel domain"/>
    <property type="match status" value="1"/>
</dbReference>
<dbReference type="Proteomes" id="UP000019116">
    <property type="component" value="Chromosome 5B"/>
</dbReference>
<dbReference type="Gene3D" id="2.40.330.10">
    <property type="entry name" value="DNA-binding pseudobarrel domain"/>
    <property type="match status" value="1"/>
</dbReference>
<evidence type="ECO:0000256" key="1">
    <source>
        <dbReference type="ARBA" id="ARBA00004123"/>
    </source>
</evidence>
<proteinExistence type="predicted"/>
<protein>
    <recommendedName>
        <fullName evidence="8">TF-B3 domain-containing protein</fullName>
    </recommendedName>
</protein>
<reference evidence="6" key="2">
    <citation type="submission" date="2018-10" db="UniProtKB">
        <authorList>
            <consortium name="EnsemblPlants"/>
        </authorList>
    </citation>
    <scope>IDENTIFICATION</scope>
</reference>
<keyword evidence="7" id="KW-1185">Reference proteome</keyword>
<evidence type="ECO:0008006" key="8">
    <source>
        <dbReference type="Google" id="ProtNLM"/>
    </source>
</evidence>
<dbReference type="GO" id="GO:0005634">
    <property type="term" value="C:nucleus"/>
    <property type="evidence" value="ECO:0007669"/>
    <property type="project" value="UniProtKB-SubCell"/>
</dbReference>
<sequence>MTRVGGDGWVCFITHMRITGGELISFSFKTERPKMAVIYVNKAEDDGDDEDDDDPLVEAIVAQRMRLSEEEVCSLWDIIPPRADFIGVSFVTRLTSTMVDRHNMKLPKSLSESCGIKPDEEGSAGIRLTARGSVTTCAYGVDTDGRTHFNTVGWKSFLVSKNLHVGQAILITIRNTHRPGLRMMVVIDII</sequence>
<evidence type="ECO:0000256" key="3">
    <source>
        <dbReference type="ARBA" id="ARBA00023125"/>
    </source>
</evidence>
<evidence type="ECO:0000256" key="2">
    <source>
        <dbReference type="ARBA" id="ARBA00023015"/>
    </source>
</evidence>
<reference evidence="6" key="1">
    <citation type="submission" date="2018-08" db="EMBL/GenBank/DDBJ databases">
        <authorList>
            <person name="Rossello M."/>
        </authorList>
    </citation>
    <scope>NUCLEOTIDE SEQUENCE [LARGE SCALE GENOMIC DNA]</scope>
    <source>
        <strain evidence="6">cv. Chinese Spring</strain>
    </source>
</reference>
<accession>A0A3B6LXC4</accession>
<dbReference type="Gramene" id="TraesCS5B03G1249200.2">
    <property type="protein sequence ID" value="TraesCS5B03G1249200.2.CDS"/>
    <property type="gene ID" value="TraesCS5B03G1249200"/>
</dbReference>
<evidence type="ECO:0000256" key="5">
    <source>
        <dbReference type="ARBA" id="ARBA00023242"/>
    </source>
</evidence>
<dbReference type="EnsemblPlants" id="TraesCS5B02G514300.2">
    <property type="protein sequence ID" value="TraesCS5B02G514300.2"/>
    <property type="gene ID" value="TraesCS5B02G514300"/>
</dbReference>
<keyword evidence="4" id="KW-0804">Transcription</keyword>
<evidence type="ECO:0000313" key="6">
    <source>
        <dbReference type="EnsemblPlants" id="TraesCS5B02G514300.2"/>
    </source>
</evidence>
<dbReference type="Gramene" id="TraesCS5B02G514300.2">
    <property type="protein sequence ID" value="TraesCS5B02G514300.2"/>
    <property type="gene ID" value="TraesCS5B02G514300"/>
</dbReference>
<evidence type="ECO:0000313" key="7">
    <source>
        <dbReference type="Proteomes" id="UP000019116"/>
    </source>
</evidence>
<keyword evidence="2" id="KW-0805">Transcription regulation</keyword>
<dbReference type="OMA" id="MAVIYVN"/>
<keyword evidence="5" id="KW-0539">Nucleus</keyword>
<dbReference type="GO" id="GO:0003677">
    <property type="term" value="F:DNA binding"/>
    <property type="evidence" value="ECO:0007669"/>
    <property type="project" value="UniProtKB-KW"/>
</dbReference>
<organism evidence="6">
    <name type="scientific">Triticum aestivum</name>
    <name type="common">Wheat</name>
    <dbReference type="NCBI Taxonomy" id="4565"/>
    <lineage>
        <taxon>Eukaryota</taxon>
        <taxon>Viridiplantae</taxon>
        <taxon>Streptophyta</taxon>
        <taxon>Embryophyta</taxon>
        <taxon>Tracheophyta</taxon>
        <taxon>Spermatophyta</taxon>
        <taxon>Magnoliopsida</taxon>
        <taxon>Liliopsida</taxon>
        <taxon>Poales</taxon>
        <taxon>Poaceae</taxon>
        <taxon>BOP clade</taxon>
        <taxon>Pooideae</taxon>
        <taxon>Triticodae</taxon>
        <taxon>Triticeae</taxon>
        <taxon>Triticinae</taxon>
        <taxon>Triticum</taxon>
    </lineage>
</organism>
<dbReference type="InterPro" id="IPR015300">
    <property type="entry name" value="DNA-bd_pseudobarrel_sf"/>
</dbReference>
<dbReference type="AlphaFoldDB" id="A0A3B6LXC4"/>
<comment type="subcellular location">
    <subcellularLocation>
        <location evidence="1">Nucleus</location>
    </subcellularLocation>
</comment>
<keyword evidence="3" id="KW-0238">DNA-binding</keyword>